<keyword evidence="7 12" id="KW-0997">Cell inner membrane</keyword>
<protein>
    <recommendedName>
        <fullName evidence="4 12">Heme exporter protein B</fullName>
    </recommendedName>
</protein>
<dbReference type="GO" id="GO:0017004">
    <property type="term" value="P:cytochrome complex assembly"/>
    <property type="evidence" value="ECO:0007669"/>
    <property type="project" value="UniProtKB-KW"/>
</dbReference>
<evidence type="ECO:0000313" key="15">
    <source>
        <dbReference type="Proteomes" id="UP000315901"/>
    </source>
</evidence>
<gene>
    <name evidence="14" type="primary">ccmB</name>
    <name evidence="14" type="ORF">FJM67_03605</name>
</gene>
<dbReference type="PIRSF" id="PIRSF002764">
    <property type="entry name" value="CcmB"/>
    <property type="match status" value="1"/>
</dbReference>
<keyword evidence="9 12" id="KW-0201">Cytochrome c-type biogenesis</keyword>
<evidence type="ECO:0000256" key="7">
    <source>
        <dbReference type="ARBA" id="ARBA00022519"/>
    </source>
</evidence>
<comment type="subcellular location">
    <subcellularLocation>
        <location evidence="2">Cell inner membrane</location>
        <topology evidence="2">Multi-pass membrane protein</topology>
    </subcellularLocation>
</comment>
<dbReference type="GO" id="GO:0015232">
    <property type="term" value="F:heme transmembrane transporter activity"/>
    <property type="evidence" value="ECO:0007669"/>
    <property type="project" value="InterPro"/>
</dbReference>
<evidence type="ECO:0000256" key="11">
    <source>
        <dbReference type="ARBA" id="ARBA00023136"/>
    </source>
</evidence>
<comment type="function">
    <text evidence="1 12">Required for the export of heme to the periplasm for the biogenesis of c-type cytochromes.</text>
</comment>
<evidence type="ECO:0000256" key="10">
    <source>
        <dbReference type="ARBA" id="ARBA00022989"/>
    </source>
</evidence>
<dbReference type="EMBL" id="VFRR01000004">
    <property type="protein sequence ID" value="TPE54729.1"/>
    <property type="molecule type" value="Genomic_DNA"/>
</dbReference>
<reference evidence="14 15" key="1">
    <citation type="submission" date="2019-06" db="EMBL/GenBank/DDBJ databases">
        <title>A novel bacterium of genus Marinomonas, isolated from coastal sand.</title>
        <authorList>
            <person name="Huang H."/>
            <person name="Mo K."/>
            <person name="Hu Y."/>
        </authorList>
    </citation>
    <scope>NUCLEOTIDE SEQUENCE [LARGE SCALE GENOMIC DNA]</scope>
    <source>
        <strain evidence="14 15">HB171799</strain>
    </source>
</reference>
<feature type="transmembrane region" description="Helical" evidence="13">
    <location>
        <begin position="159"/>
        <end position="180"/>
    </location>
</feature>
<feature type="transmembrane region" description="Helical" evidence="13">
    <location>
        <begin position="126"/>
        <end position="152"/>
    </location>
</feature>
<dbReference type="NCBIfam" id="TIGR01190">
    <property type="entry name" value="ccmB"/>
    <property type="match status" value="1"/>
</dbReference>
<keyword evidence="5 12" id="KW-0813">Transport</keyword>
<dbReference type="Pfam" id="PF03379">
    <property type="entry name" value="CcmB"/>
    <property type="match status" value="1"/>
</dbReference>
<feature type="transmembrane region" description="Helical" evidence="13">
    <location>
        <begin position="91"/>
        <end position="114"/>
    </location>
</feature>
<dbReference type="RefSeq" id="WP_140587308.1">
    <property type="nucleotide sequence ID" value="NZ_VFRR01000004.1"/>
</dbReference>
<dbReference type="GO" id="GO:0005886">
    <property type="term" value="C:plasma membrane"/>
    <property type="evidence" value="ECO:0007669"/>
    <property type="project" value="UniProtKB-SubCell"/>
</dbReference>
<dbReference type="OrthoDB" id="9799895at2"/>
<evidence type="ECO:0000256" key="3">
    <source>
        <dbReference type="ARBA" id="ARBA00010544"/>
    </source>
</evidence>
<evidence type="ECO:0000256" key="6">
    <source>
        <dbReference type="ARBA" id="ARBA00022475"/>
    </source>
</evidence>
<feature type="transmembrane region" description="Helical" evidence="13">
    <location>
        <begin position="192"/>
        <end position="215"/>
    </location>
</feature>
<proteinExistence type="inferred from homology"/>
<evidence type="ECO:0000256" key="2">
    <source>
        <dbReference type="ARBA" id="ARBA00004429"/>
    </source>
</evidence>
<dbReference type="AlphaFoldDB" id="A0A501X2M1"/>
<feature type="transmembrane region" description="Helical" evidence="13">
    <location>
        <begin position="45"/>
        <end position="70"/>
    </location>
</feature>
<keyword evidence="10 13" id="KW-1133">Transmembrane helix</keyword>
<keyword evidence="6 12" id="KW-1003">Cell membrane</keyword>
<evidence type="ECO:0000256" key="12">
    <source>
        <dbReference type="PIRNR" id="PIRNR002764"/>
    </source>
</evidence>
<evidence type="ECO:0000256" key="8">
    <source>
        <dbReference type="ARBA" id="ARBA00022692"/>
    </source>
</evidence>
<dbReference type="GO" id="GO:1903607">
    <property type="term" value="P:cytochrome c biosynthetic process"/>
    <property type="evidence" value="ECO:0007669"/>
    <property type="project" value="TreeGrafter"/>
</dbReference>
<dbReference type="Proteomes" id="UP000315901">
    <property type="component" value="Unassembled WGS sequence"/>
</dbReference>
<evidence type="ECO:0000256" key="9">
    <source>
        <dbReference type="ARBA" id="ARBA00022748"/>
    </source>
</evidence>
<accession>A0A501X2M1</accession>
<dbReference type="PRINTS" id="PR01414">
    <property type="entry name" value="CCMBBIOGNSIS"/>
</dbReference>
<dbReference type="InterPro" id="IPR026031">
    <property type="entry name" value="Cyt_c_CcmB_bac"/>
</dbReference>
<name>A0A501X2M1_9GAMM</name>
<dbReference type="PANTHER" id="PTHR30070:SF1">
    <property type="entry name" value="CYTOCHROME C BIOGENESIS B-RELATED"/>
    <property type="match status" value="1"/>
</dbReference>
<evidence type="ECO:0000256" key="1">
    <source>
        <dbReference type="ARBA" id="ARBA00002442"/>
    </source>
</evidence>
<organism evidence="14 15">
    <name type="scientific">Maribrevibacterium harenarium</name>
    <dbReference type="NCBI Taxonomy" id="2589817"/>
    <lineage>
        <taxon>Bacteria</taxon>
        <taxon>Pseudomonadati</taxon>
        <taxon>Pseudomonadota</taxon>
        <taxon>Gammaproteobacteria</taxon>
        <taxon>Oceanospirillales</taxon>
        <taxon>Oceanospirillaceae</taxon>
        <taxon>Maribrevibacterium</taxon>
    </lineage>
</organism>
<keyword evidence="11 12" id="KW-0472">Membrane</keyword>
<evidence type="ECO:0000256" key="4">
    <source>
        <dbReference type="ARBA" id="ARBA00016452"/>
    </source>
</evidence>
<comment type="caution">
    <text evidence="14">The sequence shown here is derived from an EMBL/GenBank/DDBJ whole genome shotgun (WGS) entry which is preliminary data.</text>
</comment>
<dbReference type="InterPro" id="IPR003544">
    <property type="entry name" value="Cyt_c_biogenesis_CcmB"/>
</dbReference>
<feature type="transmembrane region" description="Helical" evidence="13">
    <location>
        <begin position="21"/>
        <end position="39"/>
    </location>
</feature>
<evidence type="ECO:0000256" key="5">
    <source>
        <dbReference type="ARBA" id="ARBA00022448"/>
    </source>
</evidence>
<evidence type="ECO:0000313" key="14">
    <source>
        <dbReference type="EMBL" id="TPE54729.1"/>
    </source>
</evidence>
<evidence type="ECO:0000256" key="13">
    <source>
        <dbReference type="SAM" id="Phobius"/>
    </source>
</evidence>
<dbReference type="PANTHER" id="PTHR30070">
    <property type="entry name" value="HEME EXPORTER PROTEIN B"/>
    <property type="match status" value="1"/>
</dbReference>
<sequence>MTLSSFFKAELLTLFRRKQSIFNALIFFVMVVTLFPLGVDPSPDFLAPAAGGIIWCAIALAILMSVESLFKEDYNDGSLEQWLVSGHSVSVLVLLKVFAQWLMVVIPLVLALPFLSKMLFLASELIPVMLVSVLVGSPALFLIGAIGAALTVSLRGGAVLMLLLILPLYIPVIIFATGAVRAAQLEMPFTGQLAILGAISLLALAISPLMAAISIKASVS</sequence>
<keyword evidence="15" id="KW-1185">Reference proteome</keyword>
<comment type="similarity">
    <text evidence="3 12">Belongs to the CcmB/CycW/HelB family.</text>
</comment>
<keyword evidence="8 13" id="KW-0812">Transmembrane</keyword>